<dbReference type="Proteomes" id="UP000006062">
    <property type="component" value="Chromosome"/>
</dbReference>
<reference evidence="2 3" key="1">
    <citation type="submission" date="2012-06" db="EMBL/GenBank/DDBJ databases">
        <title>Complete sequence of Thiocystis violascens DSM 198.</title>
        <authorList>
            <consortium name="US DOE Joint Genome Institute"/>
            <person name="Lucas S."/>
            <person name="Han J."/>
            <person name="Lapidus A."/>
            <person name="Cheng J.-F."/>
            <person name="Goodwin L."/>
            <person name="Pitluck S."/>
            <person name="Peters L."/>
            <person name="Ovchinnikova G."/>
            <person name="Teshima H."/>
            <person name="Detter J.C."/>
            <person name="Han C."/>
            <person name="Tapia R."/>
            <person name="Land M."/>
            <person name="Hauser L."/>
            <person name="Kyrpides N."/>
            <person name="Ivanova N."/>
            <person name="Pagani I."/>
            <person name="Vogl K."/>
            <person name="Liu Z."/>
            <person name="Frigaard N.-U."/>
            <person name="Bryant D."/>
            <person name="Woyke T."/>
        </authorList>
    </citation>
    <scope>NUCLEOTIDE SEQUENCE [LARGE SCALE GENOMIC DNA]</scope>
    <source>
        <strain evidence="3">ATCC 17096 / DSM 198 / 6111</strain>
    </source>
</reference>
<evidence type="ECO:0000259" key="1">
    <source>
        <dbReference type="Pfam" id="PF08241"/>
    </source>
</evidence>
<keyword evidence="2" id="KW-0808">Transferase</keyword>
<dbReference type="KEGG" id="tvi:Thivi_2680"/>
<dbReference type="GO" id="GO:0032259">
    <property type="term" value="P:methylation"/>
    <property type="evidence" value="ECO:0007669"/>
    <property type="project" value="UniProtKB-KW"/>
</dbReference>
<proteinExistence type="predicted"/>
<protein>
    <submittedName>
        <fullName evidence="2">Methylase involved in ubiquinone/menaquinone biosynthesis</fullName>
    </submittedName>
</protein>
<dbReference type="GO" id="GO:0008757">
    <property type="term" value="F:S-adenosylmethionine-dependent methyltransferase activity"/>
    <property type="evidence" value="ECO:0007669"/>
    <property type="project" value="InterPro"/>
</dbReference>
<keyword evidence="2" id="KW-0830">Ubiquinone</keyword>
<dbReference type="STRING" id="765911.Thivi_2680"/>
<dbReference type="Gene3D" id="3.40.50.150">
    <property type="entry name" value="Vaccinia Virus protein VP39"/>
    <property type="match status" value="1"/>
</dbReference>
<sequence length="422" mass="46425">MQPSSGRVTFFSHDVVRGWAVAEDPARPAEVEIFADGRPIAQLVANRFDAEAHAFGQRDGLAGFMAQPGFSLGPSPVSVRVALAGGGPALTDGEAVLQPLSERPVAEHLAELEAWLDERFSTGGVTEDGIYFAHQPVYGFRVGPSEANWYERYLITYSIMRCLAGIEFSSLLDAGGAEGYKAALARALFGCAVTSGDLSHQACLRARELYGIDSQRVDLHALPHDDESWDVVLASETLEHVFDHRRVIDELLRVARSAVVITVPHESPEHVAMTVKANEIHGHIHYFDTESFDAWRERGIEVVCEKILATSNWTALPGQLMECVPEVVASSGSRIVRTLGRHPGLARALFGKRLTGSLLERDPRLAARPGAPYRGVLAVLYKDPSARRTKPSRRVRMRDILDFRTPRIRPNLDGLPPRRFGP</sequence>
<evidence type="ECO:0000313" key="3">
    <source>
        <dbReference type="Proteomes" id="UP000006062"/>
    </source>
</evidence>
<keyword evidence="3" id="KW-1185">Reference proteome</keyword>
<dbReference type="InterPro" id="IPR029063">
    <property type="entry name" value="SAM-dependent_MTases_sf"/>
</dbReference>
<organism evidence="2 3">
    <name type="scientific">Thiocystis violascens (strain ATCC 17096 / DSM 198 / 6111)</name>
    <name type="common">Chromatium violascens</name>
    <dbReference type="NCBI Taxonomy" id="765911"/>
    <lineage>
        <taxon>Bacteria</taxon>
        <taxon>Pseudomonadati</taxon>
        <taxon>Pseudomonadota</taxon>
        <taxon>Gammaproteobacteria</taxon>
        <taxon>Chromatiales</taxon>
        <taxon>Chromatiaceae</taxon>
        <taxon>Thiocystis</taxon>
    </lineage>
</organism>
<gene>
    <name evidence="2" type="ordered locus">Thivi_2680</name>
</gene>
<dbReference type="Pfam" id="PF08241">
    <property type="entry name" value="Methyltransf_11"/>
    <property type="match status" value="1"/>
</dbReference>
<keyword evidence="2" id="KW-0489">Methyltransferase</keyword>
<dbReference type="eggNOG" id="COG2227">
    <property type="taxonomic scope" value="Bacteria"/>
</dbReference>
<dbReference type="HOGENOM" id="CLU_650421_0_0_6"/>
<dbReference type="EMBL" id="CP003154">
    <property type="protein sequence ID" value="AFL74599.1"/>
    <property type="molecule type" value="Genomic_DNA"/>
</dbReference>
<feature type="domain" description="Methyltransferase type 11" evidence="1">
    <location>
        <begin position="172"/>
        <end position="257"/>
    </location>
</feature>
<accession>I3YC81</accession>
<dbReference type="AlphaFoldDB" id="I3YC81"/>
<evidence type="ECO:0000313" key="2">
    <source>
        <dbReference type="EMBL" id="AFL74599.1"/>
    </source>
</evidence>
<name>I3YC81_THIV6</name>
<dbReference type="CDD" id="cd02440">
    <property type="entry name" value="AdoMet_MTases"/>
    <property type="match status" value="1"/>
</dbReference>
<dbReference type="InterPro" id="IPR013216">
    <property type="entry name" value="Methyltransf_11"/>
</dbReference>
<dbReference type="SUPFAM" id="SSF53335">
    <property type="entry name" value="S-adenosyl-L-methionine-dependent methyltransferases"/>
    <property type="match status" value="1"/>
</dbReference>